<dbReference type="RefSeq" id="WP_344807876.1">
    <property type="nucleotide sequence ID" value="NZ_BAABAB010000031.1"/>
</dbReference>
<feature type="transmembrane region" description="Helical" evidence="7">
    <location>
        <begin position="371"/>
        <end position="394"/>
    </location>
</feature>
<protein>
    <submittedName>
        <fullName evidence="9">MFS transporter</fullName>
    </submittedName>
</protein>
<evidence type="ECO:0000256" key="6">
    <source>
        <dbReference type="ARBA" id="ARBA00023136"/>
    </source>
</evidence>
<feature type="transmembrane region" description="Helical" evidence="7">
    <location>
        <begin position="249"/>
        <end position="274"/>
    </location>
</feature>
<organism evidence="9 10">
    <name type="scientific">Microlunatus ginsengisoli</name>
    <dbReference type="NCBI Taxonomy" id="363863"/>
    <lineage>
        <taxon>Bacteria</taxon>
        <taxon>Bacillati</taxon>
        <taxon>Actinomycetota</taxon>
        <taxon>Actinomycetes</taxon>
        <taxon>Propionibacteriales</taxon>
        <taxon>Propionibacteriaceae</taxon>
        <taxon>Microlunatus</taxon>
    </lineage>
</organism>
<gene>
    <name evidence="9" type="ORF">GCM10022236_39870</name>
</gene>
<evidence type="ECO:0000256" key="4">
    <source>
        <dbReference type="ARBA" id="ARBA00022692"/>
    </source>
</evidence>
<dbReference type="PANTHER" id="PTHR23517:SF13">
    <property type="entry name" value="MAJOR FACILITATOR SUPERFAMILY MFS_1"/>
    <property type="match status" value="1"/>
</dbReference>
<feature type="domain" description="Major facilitator superfamily (MFS) profile" evidence="8">
    <location>
        <begin position="18"/>
        <end position="398"/>
    </location>
</feature>
<keyword evidence="10" id="KW-1185">Reference proteome</keyword>
<dbReference type="InterPro" id="IPR050171">
    <property type="entry name" value="MFS_Transporters"/>
</dbReference>
<dbReference type="InterPro" id="IPR020846">
    <property type="entry name" value="MFS_dom"/>
</dbReference>
<dbReference type="SUPFAM" id="SSF103473">
    <property type="entry name" value="MFS general substrate transporter"/>
    <property type="match status" value="1"/>
</dbReference>
<dbReference type="InterPro" id="IPR011701">
    <property type="entry name" value="MFS"/>
</dbReference>
<feature type="transmembrane region" description="Helical" evidence="7">
    <location>
        <begin position="49"/>
        <end position="72"/>
    </location>
</feature>
<accession>A0ABP7AIW8</accession>
<dbReference type="PROSITE" id="PS50850">
    <property type="entry name" value="MFS"/>
    <property type="match status" value="1"/>
</dbReference>
<sequence>MATNLDPTEPSAARRRYGLALLTYAFVAVMLGTTLPTPMYALYAEQMHFGVLTTTVIFATYAGGVLFALLAFGRWSDALGRRPVLLAGGVAAIASALVFLAAADVTALLVGRFLSGLSAGLFTGTATAAVIESAPPSWRPRAAAVATTANIGGLGLGPVLAGLLVQYAPAPLQLAFEVHIALVLLAIGAVAFAAETSRRQGRIGFQRLSVPAQTRAVFAVAATAGFAGFAVLGLFSAVAPSFVSGVIGIANHATAGLVVGTAFAGSAVAQLVAVRFRSSRALAVGCAVLLVGLLALALALWSASLPLLVVAALLLGCGQGVSFGRGLAAVSDRTPVERRAEVNSTYFVVAYVAISLPVIGVGLAAQRWGLQTAGVSFALAVGVLTAVCLVAVVVQQRRESRAELRVGASER</sequence>
<comment type="subcellular location">
    <subcellularLocation>
        <location evidence="1">Cell membrane</location>
        <topology evidence="1">Multi-pass membrane protein</topology>
    </subcellularLocation>
</comment>
<evidence type="ECO:0000256" key="7">
    <source>
        <dbReference type="SAM" id="Phobius"/>
    </source>
</evidence>
<evidence type="ECO:0000313" key="9">
    <source>
        <dbReference type="EMBL" id="GAA3633298.1"/>
    </source>
</evidence>
<dbReference type="EMBL" id="BAABAB010000031">
    <property type="protein sequence ID" value="GAA3633298.1"/>
    <property type="molecule type" value="Genomic_DNA"/>
</dbReference>
<evidence type="ECO:0000256" key="5">
    <source>
        <dbReference type="ARBA" id="ARBA00022989"/>
    </source>
</evidence>
<dbReference type="Pfam" id="PF07690">
    <property type="entry name" value="MFS_1"/>
    <property type="match status" value="1"/>
</dbReference>
<evidence type="ECO:0000259" key="8">
    <source>
        <dbReference type="PROSITE" id="PS50850"/>
    </source>
</evidence>
<comment type="caution">
    <text evidence="9">The sequence shown here is derived from an EMBL/GenBank/DDBJ whole genome shotgun (WGS) entry which is preliminary data.</text>
</comment>
<reference evidence="10" key="1">
    <citation type="journal article" date="2019" name="Int. J. Syst. Evol. Microbiol.">
        <title>The Global Catalogue of Microorganisms (GCM) 10K type strain sequencing project: providing services to taxonomists for standard genome sequencing and annotation.</title>
        <authorList>
            <consortium name="The Broad Institute Genomics Platform"/>
            <consortium name="The Broad Institute Genome Sequencing Center for Infectious Disease"/>
            <person name="Wu L."/>
            <person name="Ma J."/>
        </authorList>
    </citation>
    <scope>NUCLEOTIDE SEQUENCE [LARGE SCALE GENOMIC DNA]</scope>
    <source>
        <strain evidence="10">JCM 16929</strain>
    </source>
</reference>
<keyword evidence="3" id="KW-1003">Cell membrane</keyword>
<feature type="transmembrane region" description="Helical" evidence="7">
    <location>
        <begin position="307"/>
        <end position="324"/>
    </location>
</feature>
<feature type="transmembrane region" description="Helical" evidence="7">
    <location>
        <begin position="21"/>
        <end position="43"/>
    </location>
</feature>
<feature type="transmembrane region" description="Helical" evidence="7">
    <location>
        <begin position="109"/>
        <end position="131"/>
    </location>
</feature>
<feature type="transmembrane region" description="Helical" evidence="7">
    <location>
        <begin position="84"/>
        <end position="103"/>
    </location>
</feature>
<dbReference type="Proteomes" id="UP001501490">
    <property type="component" value="Unassembled WGS sequence"/>
</dbReference>
<feature type="transmembrane region" description="Helical" evidence="7">
    <location>
        <begin position="174"/>
        <end position="195"/>
    </location>
</feature>
<evidence type="ECO:0000256" key="3">
    <source>
        <dbReference type="ARBA" id="ARBA00022475"/>
    </source>
</evidence>
<feature type="transmembrane region" description="Helical" evidence="7">
    <location>
        <begin position="216"/>
        <end position="243"/>
    </location>
</feature>
<evidence type="ECO:0000256" key="1">
    <source>
        <dbReference type="ARBA" id="ARBA00004651"/>
    </source>
</evidence>
<dbReference type="Gene3D" id="1.20.1250.20">
    <property type="entry name" value="MFS general substrate transporter like domains"/>
    <property type="match status" value="1"/>
</dbReference>
<feature type="transmembrane region" description="Helical" evidence="7">
    <location>
        <begin position="143"/>
        <end position="168"/>
    </location>
</feature>
<feature type="transmembrane region" description="Helical" evidence="7">
    <location>
        <begin position="345"/>
        <end position="365"/>
    </location>
</feature>
<keyword evidence="2" id="KW-0813">Transport</keyword>
<keyword evidence="6 7" id="KW-0472">Membrane</keyword>
<dbReference type="PANTHER" id="PTHR23517">
    <property type="entry name" value="RESISTANCE PROTEIN MDTM, PUTATIVE-RELATED-RELATED"/>
    <property type="match status" value="1"/>
</dbReference>
<feature type="transmembrane region" description="Helical" evidence="7">
    <location>
        <begin position="281"/>
        <end position="301"/>
    </location>
</feature>
<keyword evidence="5 7" id="KW-1133">Transmembrane helix</keyword>
<dbReference type="InterPro" id="IPR036259">
    <property type="entry name" value="MFS_trans_sf"/>
</dbReference>
<name>A0ABP7AIW8_9ACTN</name>
<evidence type="ECO:0000256" key="2">
    <source>
        <dbReference type="ARBA" id="ARBA00022448"/>
    </source>
</evidence>
<evidence type="ECO:0000313" key="10">
    <source>
        <dbReference type="Proteomes" id="UP001501490"/>
    </source>
</evidence>
<proteinExistence type="predicted"/>
<keyword evidence="4 7" id="KW-0812">Transmembrane</keyword>